<dbReference type="AlphaFoldDB" id="G3H2K6"/>
<dbReference type="InParanoid" id="G3H2K6"/>
<evidence type="ECO:0000313" key="1">
    <source>
        <dbReference type="EMBL" id="EGV94730.1"/>
    </source>
</evidence>
<sequence length="63" mass="7010">MVAMWYLLMAQHKLDCVKFLAGILADPSVYGKSFQARHDVIPAISLLGRLRHKVVNLGPVGTY</sequence>
<accession>G3H2K6</accession>
<gene>
    <name evidence="1" type="ORF">I79_004421</name>
</gene>
<name>G3H2K6_CRIGR</name>
<protein>
    <submittedName>
        <fullName evidence="1">Uncharacterized protein</fullName>
    </submittedName>
</protein>
<reference evidence="2" key="1">
    <citation type="journal article" date="2011" name="Nat. Biotechnol.">
        <title>The genomic sequence of the Chinese hamster ovary (CHO)-K1 cell line.</title>
        <authorList>
            <person name="Xu X."/>
            <person name="Nagarajan H."/>
            <person name="Lewis N.E."/>
            <person name="Pan S."/>
            <person name="Cai Z."/>
            <person name="Liu X."/>
            <person name="Chen W."/>
            <person name="Xie M."/>
            <person name="Wang W."/>
            <person name="Hammond S."/>
            <person name="Andersen M.R."/>
            <person name="Neff N."/>
            <person name="Passarelli B."/>
            <person name="Koh W."/>
            <person name="Fan H.C."/>
            <person name="Wang J."/>
            <person name="Gui Y."/>
            <person name="Lee K.H."/>
            <person name="Betenbaugh M.J."/>
            <person name="Quake S.R."/>
            <person name="Famili I."/>
            <person name="Palsson B.O."/>
            <person name="Wang J."/>
        </authorList>
    </citation>
    <scope>NUCLEOTIDE SEQUENCE [LARGE SCALE GENOMIC DNA]</scope>
    <source>
        <strain evidence="2">CHO K1 cell line</strain>
    </source>
</reference>
<evidence type="ECO:0000313" key="2">
    <source>
        <dbReference type="Proteomes" id="UP000001075"/>
    </source>
</evidence>
<proteinExistence type="predicted"/>
<dbReference type="Proteomes" id="UP000001075">
    <property type="component" value="Unassembled WGS sequence"/>
</dbReference>
<dbReference type="EMBL" id="JH000116">
    <property type="protein sequence ID" value="EGV94730.1"/>
    <property type="molecule type" value="Genomic_DNA"/>
</dbReference>
<organism evidence="1 2">
    <name type="scientific">Cricetulus griseus</name>
    <name type="common">Chinese hamster</name>
    <name type="synonym">Cricetulus barabensis griseus</name>
    <dbReference type="NCBI Taxonomy" id="10029"/>
    <lineage>
        <taxon>Eukaryota</taxon>
        <taxon>Metazoa</taxon>
        <taxon>Chordata</taxon>
        <taxon>Craniata</taxon>
        <taxon>Vertebrata</taxon>
        <taxon>Euteleostomi</taxon>
        <taxon>Mammalia</taxon>
        <taxon>Eutheria</taxon>
        <taxon>Euarchontoglires</taxon>
        <taxon>Glires</taxon>
        <taxon>Rodentia</taxon>
        <taxon>Myomorpha</taxon>
        <taxon>Muroidea</taxon>
        <taxon>Cricetidae</taxon>
        <taxon>Cricetinae</taxon>
        <taxon>Cricetulus</taxon>
    </lineage>
</organism>